<feature type="compositionally biased region" description="Polar residues" evidence="1">
    <location>
        <begin position="151"/>
        <end position="169"/>
    </location>
</feature>
<evidence type="ECO:0000313" key="2">
    <source>
        <dbReference type="EMBL" id="KAG2181799.1"/>
    </source>
</evidence>
<reference evidence="2" key="1">
    <citation type="submission" date="2020-12" db="EMBL/GenBank/DDBJ databases">
        <title>Metabolic potential, ecology and presence of endohyphal bacteria is reflected in genomic diversity of Mucoromycotina.</title>
        <authorList>
            <person name="Muszewska A."/>
            <person name="Okrasinska A."/>
            <person name="Steczkiewicz K."/>
            <person name="Drgas O."/>
            <person name="Orlowska M."/>
            <person name="Perlinska-Lenart U."/>
            <person name="Aleksandrzak-Piekarczyk T."/>
            <person name="Szatraj K."/>
            <person name="Zielenkiewicz U."/>
            <person name="Pilsyk S."/>
            <person name="Malc E."/>
            <person name="Mieczkowski P."/>
            <person name="Kruszewska J.S."/>
            <person name="Biernat P."/>
            <person name="Pawlowska J."/>
        </authorList>
    </citation>
    <scope>NUCLEOTIDE SEQUENCE</scope>
    <source>
        <strain evidence="2">WA0000051536</strain>
    </source>
</reference>
<feature type="compositionally biased region" description="Polar residues" evidence="1">
    <location>
        <begin position="59"/>
        <end position="76"/>
    </location>
</feature>
<accession>A0A8H7PW98</accession>
<sequence>MSQTPTTESRPQRRARERMELKAAKRLGSFNSDSKTLSTDSVPTKASLNNKKKYKKLSVSPTKPSFDTQVSSSPGSKISVAVVGSSPCKLIMVESAGAPFVSVEADYSMKVSAVPTRQLEQQQPAEEVFEAPKIVAPKIEAPLVEAPLVEQTPQKENSQEKNGGNSSLVDPTVEDTMMNAPIVTEAEPEKSSEILHSSMVATPETTVIASSPACTDGQAEPPNKSAVTLIGNEESEKPSAPQQQANTPAPTLQTVNTPPVETPRTKSPPHGKKSPNLLDILKEKSKKVSWAKMDGIAL</sequence>
<dbReference type="OrthoDB" id="10444249at2759"/>
<feature type="compositionally biased region" description="Polar residues" evidence="1">
    <location>
        <begin position="29"/>
        <end position="44"/>
    </location>
</feature>
<organism evidence="2 3">
    <name type="scientific">Umbelopsis vinacea</name>
    <dbReference type="NCBI Taxonomy" id="44442"/>
    <lineage>
        <taxon>Eukaryota</taxon>
        <taxon>Fungi</taxon>
        <taxon>Fungi incertae sedis</taxon>
        <taxon>Mucoromycota</taxon>
        <taxon>Mucoromycotina</taxon>
        <taxon>Umbelopsidomycetes</taxon>
        <taxon>Umbelopsidales</taxon>
        <taxon>Umbelopsidaceae</taxon>
        <taxon>Umbelopsis</taxon>
    </lineage>
</organism>
<evidence type="ECO:0000256" key="1">
    <source>
        <dbReference type="SAM" id="MobiDB-lite"/>
    </source>
</evidence>
<dbReference type="EMBL" id="JAEPRA010000008">
    <property type="protein sequence ID" value="KAG2181799.1"/>
    <property type="molecule type" value="Genomic_DNA"/>
</dbReference>
<feature type="compositionally biased region" description="Polar residues" evidence="1">
    <location>
        <begin position="240"/>
        <end position="259"/>
    </location>
</feature>
<name>A0A8H7PW98_9FUNG</name>
<keyword evidence="3" id="KW-1185">Reference proteome</keyword>
<evidence type="ECO:0000313" key="3">
    <source>
        <dbReference type="Proteomes" id="UP000612746"/>
    </source>
</evidence>
<gene>
    <name evidence="2" type="ORF">INT44_008614</name>
</gene>
<dbReference type="Proteomes" id="UP000612746">
    <property type="component" value="Unassembled WGS sequence"/>
</dbReference>
<feature type="region of interest" description="Disordered" evidence="1">
    <location>
        <begin position="23"/>
        <end position="77"/>
    </location>
</feature>
<feature type="region of interest" description="Disordered" evidence="1">
    <location>
        <begin position="209"/>
        <end position="279"/>
    </location>
</feature>
<feature type="region of interest" description="Disordered" evidence="1">
    <location>
        <begin position="146"/>
        <end position="175"/>
    </location>
</feature>
<proteinExistence type="predicted"/>
<protein>
    <submittedName>
        <fullName evidence="2">Uncharacterized protein</fullName>
    </submittedName>
</protein>
<dbReference type="AlphaFoldDB" id="A0A8H7PW98"/>
<comment type="caution">
    <text evidence="2">The sequence shown here is derived from an EMBL/GenBank/DDBJ whole genome shotgun (WGS) entry which is preliminary data.</text>
</comment>